<name>A0A5D3FZ32_9ACTN</name>
<evidence type="ECO:0000313" key="7">
    <source>
        <dbReference type="Proteomes" id="UP000323505"/>
    </source>
</evidence>
<protein>
    <submittedName>
        <fullName evidence="6">MarR family transcriptional regulator</fullName>
    </submittedName>
</protein>
<evidence type="ECO:0000256" key="1">
    <source>
        <dbReference type="ARBA" id="ARBA00023015"/>
    </source>
</evidence>
<evidence type="ECO:0000259" key="5">
    <source>
        <dbReference type="PROSITE" id="PS50995"/>
    </source>
</evidence>
<feature type="domain" description="HTH marR-type" evidence="5">
    <location>
        <begin position="64"/>
        <end position="211"/>
    </location>
</feature>
<accession>A0A5D3FZ32</accession>
<dbReference type="PROSITE" id="PS50995">
    <property type="entry name" value="HTH_MARR_2"/>
    <property type="match status" value="1"/>
</dbReference>
<reference evidence="6 7" key="1">
    <citation type="submission" date="2019-08" db="EMBL/GenBank/DDBJ databases">
        <title>Actinomadura sp. nov. CYP1-5 isolated from mountain soil.</title>
        <authorList>
            <person name="Songsumanus A."/>
            <person name="Kuncharoen N."/>
            <person name="Kudo T."/>
            <person name="Yuki M."/>
            <person name="Igarashi Y."/>
            <person name="Tanasupawat S."/>
        </authorList>
    </citation>
    <scope>NUCLEOTIDE SEQUENCE [LARGE SCALE GENOMIC DNA]</scope>
    <source>
        <strain evidence="6 7">CYP1-5</strain>
    </source>
</reference>
<proteinExistence type="predicted"/>
<evidence type="ECO:0000256" key="2">
    <source>
        <dbReference type="ARBA" id="ARBA00023125"/>
    </source>
</evidence>
<gene>
    <name evidence="6" type="ORF">FXF68_04005</name>
</gene>
<keyword evidence="3" id="KW-0804">Transcription</keyword>
<feature type="compositionally biased region" description="Acidic residues" evidence="4">
    <location>
        <begin position="1"/>
        <end position="32"/>
    </location>
</feature>
<dbReference type="AlphaFoldDB" id="A0A5D3FZ32"/>
<dbReference type="GO" id="GO:0006950">
    <property type="term" value="P:response to stress"/>
    <property type="evidence" value="ECO:0007669"/>
    <property type="project" value="TreeGrafter"/>
</dbReference>
<dbReference type="SUPFAM" id="SSF46785">
    <property type="entry name" value="Winged helix' DNA-binding domain"/>
    <property type="match status" value="1"/>
</dbReference>
<dbReference type="InterPro" id="IPR023187">
    <property type="entry name" value="Tscrpt_reg_MarR-type_CS"/>
</dbReference>
<comment type="caution">
    <text evidence="6">The sequence shown here is derived from an EMBL/GenBank/DDBJ whole genome shotgun (WGS) entry which is preliminary data.</text>
</comment>
<evidence type="ECO:0000256" key="4">
    <source>
        <dbReference type="SAM" id="MobiDB-lite"/>
    </source>
</evidence>
<sequence>MTADVTEELAEDTTEDLAGDPEDFTDDPEELAGDPGDPGDGVDPLVMGVRDRWEAQGLSGGPWPFMAICAVGRLNQLLKKALDAELKGLVLSRTGYFLLTTLALTTRGQARLSTLGRILMVHPTTVKLTVDQLEAAGFVARTPHPRDRRATLVRITPAGRDRANEVALALEAPDGALAVFDDMHRDLFEALQPARLAAGDVELLNPDEQRG</sequence>
<dbReference type="GO" id="GO:0003677">
    <property type="term" value="F:DNA binding"/>
    <property type="evidence" value="ECO:0007669"/>
    <property type="project" value="UniProtKB-KW"/>
</dbReference>
<feature type="region of interest" description="Disordered" evidence="4">
    <location>
        <begin position="1"/>
        <end position="43"/>
    </location>
</feature>
<keyword evidence="2" id="KW-0238">DNA-binding</keyword>
<dbReference type="Proteomes" id="UP000323505">
    <property type="component" value="Unassembled WGS sequence"/>
</dbReference>
<organism evidence="6 7">
    <name type="scientific">Actinomadura decatromicini</name>
    <dbReference type="NCBI Taxonomy" id="2604572"/>
    <lineage>
        <taxon>Bacteria</taxon>
        <taxon>Bacillati</taxon>
        <taxon>Actinomycetota</taxon>
        <taxon>Actinomycetes</taxon>
        <taxon>Streptosporangiales</taxon>
        <taxon>Thermomonosporaceae</taxon>
        <taxon>Actinomadura</taxon>
    </lineage>
</organism>
<dbReference type="Pfam" id="PF01047">
    <property type="entry name" value="MarR"/>
    <property type="match status" value="1"/>
</dbReference>
<dbReference type="Gene3D" id="1.10.10.10">
    <property type="entry name" value="Winged helix-like DNA-binding domain superfamily/Winged helix DNA-binding domain"/>
    <property type="match status" value="1"/>
</dbReference>
<dbReference type="GO" id="GO:0003700">
    <property type="term" value="F:DNA-binding transcription factor activity"/>
    <property type="evidence" value="ECO:0007669"/>
    <property type="project" value="InterPro"/>
</dbReference>
<dbReference type="PROSITE" id="PS01117">
    <property type="entry name" value="HTH_MARR_1"/>
    <property type="match status" value="1"/>
</dbReference>
<dbReference type="EMBL" id="VSRQ01000001">
    <property type="protein sequence ID" value="TYK53611.1"/>
    <property type="molecule type" value="Genomic_DNA"/>
</dbReference>
<dbReference type="InterPro" id="IPR039422">
    <property type="entry name" value="MarR/SlyA-like"/>
</dbReference>
<dbReference type="InterPro" id="IPR036390">
    <property type="entry name" value="WH_DNA-bd_sf"/>
</dbReference>
<dbReference type="PANTHER" id="PTHR33164:SF101">
    <property type="entry name" value="TRANSCRIPTIONAL REPRESSOR MPRA"/>
    <property type="match status" value="1"/>
</dbReference>
<dbReference type="InterPro" id="IPR036388">
    <property type="entry name" value="WH-like_DNA-bd_sf"/>
</dbReference>
<evidence type="ECO:0000256" key="3">
    <source>
        <dbReference type="ARBA" id="ARBA00023163"/>
    </source>
</evidence>
<dbReference type="SMART" id="SM00347">
    <property type="entry name" value="HTH_MARR"/>
    <property type="match status" value="1"/>
</dbReference>
<evidence type="ECO:0000313" key="6">
    <source>
        <dbReference type="EMBL" id="TYK53611.1"/>
    </source>
</evidence>
<dbReference type="PANTHER" id="PTHR33164">
    <property type="entry name" value="TRANSCRIPTIONAL REGULATOR, MARR FAMILY"/>
    <property type="match status" value="1"/>
</dbReference>
<dbReference type="InterPro" id="IPR000835">
    <property type="entry name" value="HTH_MarR-typ"/>
</dbReference>
<keyword evidence="1" id="KW-0805">Transcription regulation</keyword>
<keyword evidence="7" id="KW-1185">Reference proteome</keyword>